<accession>A0A2T7BFF4</accession>
<keyword evidence="2" id="KW-1185">Reference proteome</keyword>
<dbReference type="RefSeq" id="WP_108686841.1">
    <property type="nucleotide sequence ID" value="NZ_QCYK01000002.1"/>
</dbReference>
<comment type="caution">
    <text evidence="1">The sequence shown here is derived from an EMBL/GenBank/DDBJ whole genome shotgun (WGS) entry which is preliminary data.</text>
</comment>
<name>A0A2T7BFF4_9BACT</name>
<dbReference type="OrthoDB" id="669634at2"/>
<sequence>MTNAYTDKPFLPYMRTSVEMGAVVKYLQGLAVPAEVKRAAYIMFRNESGNGRSGVNNNYAGVQADGARWPEKWDNRIQGVVKKGENGTGNQRLFVAFGSWQDSVDFLVDRVEQRGLYVGGTPHLILHMRIDNEVELSDAYLKEWVHGSAKYMPTDKERNNFASMYKQSKELFL</sequence>
<gene>
    <name evidence="1" type="ORF">DCC81_11870</name>
</gene>
<dbReference type="EMBL" id="QCYK01000002">
    <property type="protein sequence ID" value="PUZ25004.1"/>
    <property type="molecule type" value="Genomic_DNA"/>
</dbReference>
<reference evidence="1 2" key="1">
    <citation type="submission" date="2018-04" db="EMBL/GenBank/DDBJ databases">
        <title>Chitinophaga fuyangensis sp. nov., isolated from soil in a chemical factory.</title>
        <authorList>
            <person name="Chen K."/>
        </authorList>
    </citation>
    <scope>NUCLEOTIDE SEQUENCE [LARGE SCALE GENOMIC DNA]</scope>
    <source>
        <strain evidence="1 2">LY-1</strain>
    </source>
</reference>
<evidence type="ECO:0000313" key="1">
    <source>
        <dbReference type="EMBL" id="PUZ25004.1"/>
    </source>
</evidence>
<evidence type="ECO:0000313" key="2">
    <source>
        <dbReference type="Proteomes" id="UP000244450"/>
    </source>
</evidence>
<dbReference type="Gene3D" id="1.10.530.10">
    <property type="match status" value="1"/>
</dbReference>
<proteinExistence type="predicted"/>
<dbReference type="AlphaFoldDB" id="A0A2T7BFF4"/>
<protein>
    <submittedName>
        <fullName evidence="1">Uncharacterized protein</fullName>
    </submittedName>
</protein>
<organism evidence="1 2">
    <name type="scientific">Chitinophaga parva</name>
    <dbReference type="NCBI Taxonomy" id="2169414"/>
    <lineage>
        <taxon>Bacteria</taxon>
        <taxon>Pseudomonadati</taxon>
        <taxon>Bacteroidota</taxon>
        <taxon>Chitinophagia</taxon>
        <taxon>Chitinophagales</taxon>
        <taxon>Chitinophagaceae</taxon>
        <taxon>Chitinophaga</taxon>
    </lineage>
</organism>
<dbReference type="Proteomes" id="UP000244450">
    <property type="component" value="Unassembled WGS sequence"/>
</dbReference>